<evidence type="ECO:0000256" key="3">
    <source>
        <dbReference type="ARBA" id="ARBA00022801"/>
    </source>
</evidence>
<keyword evidence="3 5" id="KW-0378">Hydrolase</keyword>
<evidence type="ECO:0000256" key="1">
    <source>
        <dbReference type="ARBA" id="ARBA00009232"/>
    </source>
</evidence>
<dbReference type="NCBIfam" id="TIGR00567">
    <property type="entry name" value="3mg"/>
    <property type="match status" value="1"/>
</dbReference>
<dbReference type="GO" id="GO:0006284">
    <property type="term" value="P:base-excision repair"/>
    <property type="evidence" value="ECO:0007669"/>
    <property type="project" value="InterPro"/>
</dbReference>
<proteinExistence type="inferred from homology"/>
<reference evidence="6 7" key="1">
    <citation type="submission" date="2017-09" db="EMBL/GenBank/DDBJ databases">
        <title>Depth-based differentiation of microbial function through sediment-hosted aquifers and enrichment of novel symbionts in the deep terrestrial subsurface.</title>
        <authorList>
            <person name="Probst A.J."/>
            <person name="Ladd B."/>
            <person name="Jarett J.K."/>
            <person name="Geller-Mcgrath D.E."/>
            <person name="Sieber C.M."/>
            <person name="Emerson J.B."/>
            <person name="Anantharaman K."/>
            <person name="Thomas B.C."/>
            <person name="Malmstrom R."/>
            <person name="Stieglmeier M."/>
            <person name="Klingl A."/>
            <person name="Woyke T."/>
            <person name="Ryan C.M."/>
            <person name="Banfield J.F."/>
        </authorList>
    </citation>
    <scope>NUCLEOTIDE SEQUENCE [LARGE SCALE GENOMIC DNA]</scope>
    <source>
        <strain evidence="6">CG08_land_8_20_14_0_20_40_16</strain>
    </source>
</reference>
<organism evidence="6 7">
    <name type="scientific">Candidatus Kerfeldbacteria bacterium CG08_land_8_20_14_0_20_40_16</name>
    <dbReference type="NCBI Taxonomy" id="2014244"/>
    <lineage>
        <taxon>Bacteria</taxon>
        <taxon>Candidatus Kerfeldiibacteriota</taxon>
    </lineage>
</organism>
<dbReference type="InterPro" id="IPR003180">
    <property type="entry name" value="MPG"/>
</dbReference>
<name>A0A2H0YUW7_9BACT</name>
<dbReference type="CDD" id="cd00540">
    <property type="entry name" value="AAG"/>
    <property type="match status" value="1"/>
</dbReference>
<accession>A0A2H0YUW7</accession>
<dbReference type="GO" id="GO:0003677">
    <property type="term" value="F:DNA binding"/>
    <property type="evidence" value="ECO:0007669"/>
    <property type="project" value="InterPro"/>
</dbReference>
<dbReference type="SUPFAM" id="SSF50486">
    <property type="entry name" value="FMT C-terminal domain-like"/>
    <property type="match status" value="1"/>
</dbReference>
<dbReference type="GO" id="GO:0003905">
    <property type="term" value="F:alkylbase DNA N-glycosylase activity"/>
    <property type="evidence" value="ECO:0007669"/>
    <property type="project" value="InterPro"/>
</dbReference>
<evidence type="ECO:0000256" key="4">
    <source>
        <dbReference type="ARBA" id="ARBA00023204"/>
    </source>
</evidence>
<keyword evidence="4 5" id="KW-0234">DNA repair</keyword>
<sequence>MMNRLNRSFYLQPTLEVAQELLGKFLVHKIGKKKLIGKIIETETYIGPKDKASHASRGRTPRTELMFGEAGHAYVYLIYGMYYCFNVVTGKKDYPAAVLIRAVQPFTAGENGHFYLHKDVTNGPGKLCRYLKIDKKLNGVDLTSNVLWIEDRGIIVKKSQIGRAKRIGVDYAGEYKDKLWRFYIIST</sequence>
<dbReference type="FunFam" id="3.10.300.10:FF:000001">
    <property type="entry name" value="Putative 3-methyladenine DNA glycosylase"/>
    <property type="match status" value="1"/>
</dbReference>
<dbReference type="InterPro" id="IPR036995">
    <property type="entry name" value="MPG_sf"/>
</dbReference>
<evidence type="ECO:0000313" key="6">
    <source>
        <dbReference type="EMBL" id="PIS42226.1"/>
    </source>
</evidence>
<dbReference type="EC" id="3.2.2.-" evidence="5"/>
<comment type="caution">
    <text evidence="6">The sequence shown here is derived from an EMBL/GenBank/DDBJ whole genome shotgun (WGS) entry which is preliminary data.</text>
</comment>
<dbReference type="EMBL" id="PEXU01000050">
    <property type="protein sequence ID" value="PIS42226.1"/>
    <property type="molecule type" value="Genomic_DNA"/>
</dbReference>
<dbReference type="AlphaFoldDB" id="A0A2H0YUW7"/>
<evidence type="ECO:0000256" key="2">
    <source>
        <dbReference type="ARBA" id="ARBA00022763"/>
    </source>
</evidence>
<dbReference type="Proteomes" id="UP000231542">
    <property type="component" value="Unassembled WGS sequence"/>
</dbReference>
<comment type="similarity">
    <text evidence="1 5">Belongs to the DNA glycosylase MPG family.</text>
</comment>
<dbReference type="HAMAP" id="MF_00527">
    <property type="entry name" value="3MGH"/>
    <property type="match status" value="1"/>
</dbReference>
<dbReference type="InterPro" id="IPR011034">
    <property type="entry name" value="Formyl_transferase-like_C_sf"/>
</dbReference>
<dbReference type="Pfam" id="PF02245">
    <property type="entry name" value="Pur_DNA_glyco"/>
    <property type="match status" value="1"/>
</dbReference>
<keyword evidence="2 5" id="KW-0227">DNA damage</keyword>
<dbReference type="Gene3D" id="3.10.300.10">
    <property type="entry name" value="Methylpurine-DNA glycosylase (MPG)"/>
    <property type="match status" value="1"/>
</dbReference>
<dbReference type="PANTHER" id="PTHR10429">
    <property type="entry name" value="DNA-3-METHYLADENINE GLYCOSYLASE"/>
    <property type="match status" value="1"/>
</dbReference>
<protein>
    <recommendedName>
        <fullName evidence="5">Putative 3-methyladenine DNA glycosylase</fullName>
        <ecNumber evidence="5">3.2.2.-</ecNumber>
    </recommendedName>
</protein>
<dbReference type="PANTHER" id="PTHR10429:SF0">
    <property type="entry name" value="DNA-3-METHYLADENINE GLYCOSYLASE"/>
    <property type="match status" value="1"/>
</dbReference>
<evidence type="ECO:0000256" key="5">
    <source>
        <dbReference type="HAMAP-Rule" id="MF_00527"/>
    </source>
</evidence>
<evidence type="ECO:0000313" key="7">
    <source>
        <dbReference type="Proteomes" id="UP000231542"/>
    </source>
</evidence>
<gene>
    <name evidence="6" type="ORF">COT24_04585</name>
</gene>